<gene>
    <name evidence="2" type="ORF">M9458_008745</name>
</gene>
<dbReference type="Proteomes" id="UP001529510">
    <property type="component" value="Unassembled WGS sequence"/>
</dbReference>
<organism evidence="2 3">
    <name type="scientific">Cirrhinus mrigala</name>
    <name type="common">Mrigala</name>
    <dbReference type="NCBI Taxonomy" id="683832"/>
    <lineage>
        <taxon>Eukaryota</taxon>
        <taxon>Metazoa</taxon>
        <taxon>Chordata</taxon>
        <taxon>Craniata</taxon>
        <taxon>Vertebrata</taxon>
        <taxon>Euteleostomi</taxon>
        <taxon>Actinopterygii</taxon>
        <taxon>Neopterygii</taxon>
        <taxon>Teleostei</taxon>
        <taxon>Ostariophysi</taxon>
        <taxon>Cypriniformes</taxon>
        <taxon>Cyprinidae</taxon>
        <taxon>Labeoninae</taxon>
        <taxon>Labeonini</taxon>
        <taxon>Cirrhinus</taxon>
    </lineage>
</organism>
<proteinExistence type="predicted"/>
<comment type="caution">
    <text evidence="2">The sequence shown here is derived from an EMBL/GenBank/DDBJ whole genome shotgun (WGS) entry which is preliminary data.</text>
</comment>
<evidence type="ECO:0000256" key="1">
    <source>
        <dbReference type="SAM" id="Phobius"/>
    </source>
</evidence>
<keyword evidence="3" id="KW-1185">Reference proteome</keyword>
<protein>
    <submittedName>
        <fullName evidence="2">Uncharacterized protein</fullName>
    </submittedName>
</protein>
<dbReference type="EMBL" id="JAMKFB020000004">
    <property type="protein sequence ID" value="KAL0195173.1"/>
    <property type="molecule type" value="Genomic_DNA"/>
</dbReference>
<feature type="non-terminal residue" evidence="2">
    <location>
        <position position="59"/>
    </location>
</feature>
<keyword evidence="1" id="KW-1133">Transmembrane helix</keyword>
<evidence type="ECO:0000313" key="2">
    <source>
        <dbReference type="EMBL" id="KAL0195173.1"/>
    </source>
</evidence>
<evidence type="ECO:0000313" key="3">
    <source>
        <dbReference type="Proteomes" id="UP001529510"/>
    </source>
</evidence>
<dbReference type="AlphaFoldDB" id="A0ABD0R9G6"/>
<feature type="transmembrane region" description="Helical" evidence="1">
    <location>
        <begin position="20"/>
        <end position="38"/>
    </location>
</feature>
<accession>A0ABD0R9G6</accession>
<keyword evidence="1" id="KW-0472">Membrane</keyword>
<sequence length="59" mass="6631">KFGSFITIPTIFINKIQINFIISSIFILTIADLSKIIINNLSKIIINNLSKIIINNLTV</sequence>
<keyword evidence="1" id="KW-0812">Transmembrane</keyword>
<reference evidence="2 3" key="1">
    <citation type="submission" date="2024-05" db="EMBL/GenBank/DDBJ databases">
        <title>Genome sequencing and assembly of Indian major carp, Cirrhinus mrigala (Hamilton, 1822).</title>
        <authorList>
            <person name="Mohindra V."/>
            <person name="Chowdhury L.M."/>
            <person name="Lal K."/>
            <person name="Jena J.K."/>
        </authorList>
    </citation>
    <scope>NUCLEOTIDE SEQUENCE [LARGE SCALE GENOMIC DNA]</scope>
    <source>
        <strain evidence="2">CM1030</strain>
        <tissue evidence="2">Blood</tissue>
    </source>
</reference>
<name>A0ABD0R9G6_CIRMR</name>
<feature type="non-terminal residue" evidence="2">
    <location>
        <position position="1"/>
    </location>
</feature>